<comment type="caution">
    <text evidence="1">The sequence shown here is derived from an EMBL/GenBank/DDBJ whole genome shotgun (WGS) entry which is preliminary data.</text>
</comment>
<dbReference type="AlphaFoldDB" id="A0A1D2NF38"/>
<gene>
    <name evidence="1" type="ORF">Ocin01_02803</name>
</gene>
<dbReference type="OrthoDB" id="6415662at2759"/>
<dbReference type="STRING" id="48709.A0A1D2NF38"/>
<dbReference type="EMBL" id="LJIJ01000061">
    <property type="protein sequence ID" value="ODN03859.1"/>
    <property type="molecule type" value="Genomic_DNA"/>
</dbReference>
<proteinExistence type="predicted"/>
<sequence length="103" mass="11683">MYNIDYKRPNRVAFKLKNLKLSSSGTYKCEVSADAPTFKTLHDERNLSIIVLPNPSTPRLTGFTQQGHLGDRVKGNCTYMRSFPPANLTFLVNEVNPVLLRQK</sequence>
<dbReference type="Proteomes" id="UP000094527">
    <property type="component" value="Unassembled WGS sequence"/>
</dbReference>
<accession>A0A1D2NF38</accession>
<keyword evidence="2" id="KW-1185">Reference proteome</keyword>
<organism evidence="1 2">
    <name type="scientific">Orchesella cincta</name>
    <name type="common">Springtail</name>
    <name type="synonym">Podura cincta</name>
    <dbReference type="NCBI Taxonomy" id="48709"/>
    <lineage>
        <taxon>Eukaryota</taxon>
        <taxon>Metazoa</taxon>
        <taxon>Ecdysozoa</taxon>
        <taxon>Arthropoda</taxon>
        <taxon>Hexapoda</taxon>
        <taxon>Collembola</taxon>
        <taxon>Entomobryomorpha</taxon>
        <taxon>Entomobryoidea</taxon>
        <taxon>Orchesellidae</taxon>
        <taxon>Orchesellinae</taxon>
        <taxon>Orchesella</taxon>
    </lineage>
</organism>
<dbReference type="PANTHER" id="PTHR21261:SF15">
    <property type="entry name" value="BEATEN PATH IIIA, ISOFORM D-RELATED"/>
    <property type="match status" value="1"/>
</dbReference>
<protein>
    <submittedName>
        <fullName evidence="1">Cytotoxic and regulatory T-cell molecule</fullName>
    </submittedName>
</protein>
<evidence type="ECO:0000313" key="1">
    <source>
        <dbReference type="EMBL" id="ODN03859.1"/>
    </source>
</evidence>
<name>A0A1D2NF38_ORCCI</name>
<dbReference type="PANTHER" id="PTHR21261">
    <property type="entry name" value="BEAT PROTEIN"/>
    <property type="match status" value="1"/>
</dbReference>
<reference evidence="1 2" key="1">
    <citation type="journal article" date="2016" name="Genome Biol. Evol.">
        <title>Gene Family Evolution Reflects Adaptation to Soil Environmental Stressors in the Genome of the Collembolan Orchesella cincta.</title>
        <authorList>
            <person name="Faddeeva-Vakhrusheva A."/>
            <person name="Derks M.F."/>
            <person name="Anvar S.Y."/>
            <person name="Agamennone V."/>
            <person name="Suring W."/>
            <person name="Smit S."/>
            <person name="van Straalen N.M."/>
            <person name="Roelofs D."/>
        </authorList>
    </citation>
    <scope>NUCLEOTIDE SEQUENCE [LARGE SCALE GENOMIC DNA]</scope>
    <source>
        <tissue evidence="1">Mixed pool</tissue>
    </source>
</reference>
<evidence type="ECO:0000313" key="2">
    <source>
        <dbReference type="Proteomes" id="UP000094527"/>
    </source>
</evidence>